<dbReference type="GO" id="GO:0000160">
    <property type="term" value="P:phosphorelay signal transduction system"/>
    <property type="evidence" value="ECO:0007669"/>
    <property type="project" value="InterPro"/>
</dbReference>
<keyword evidence="4" id="KW-0808">Transferase</keyword>
<sequence>MNVDALKTMQVVCVDDEQEALEQMHLALNSFCKTTVCVSSTEKALLAIDELRPDIVLTDVRMPGASGLDLLESVKKKHPSIAVIIVSAHSESEYLLDAIRLKADGYLLKPLNLYEMLELLSSIATQKTMKKELDHKNFLLSLLNSIGGKRVQIIEYIISHLDDDLMFHGTYDEVAEALSASKPTVVNAFQILMENNVLTRVKNGVYKMNTSIIGNNGH</sequence>
<comment type="caution">
    <text evidence="4">The sequence shown here is derived from an EMBL/GenBank/DDBJ whole genome shotgun (WGS) entry which is preliminary data.</text>
</comment>
<dbReference type="InterPro" id="IPR008813">
    <property type="entry name" value="Plasmid_replication_RepL"/>
</dbReference>
<keyword evidence="4" id="KW-0418">Kinase</keyword>
<feature type="domain" description="Response regulatory" evidence="3">
    <location>
        <begin position="10"/>
        <end position="124"/>
    </location>
</feature>
<gene>
    <name evidence="4" type="ORF">SE37_12795</name>
</gene>
<dbReference type="Pfam" id="PF05732">
    <property type="entry name" value="RepL"/>
    <property type="match status" value="1"/>
</dbReference>
<dbReference type="GO" id="GO:0016301">
    <property type="term" value="F:kinase activity"/>
    <property type="evidence" value="ECO:0007669"/>
    <property type="project" value="UniProtKB-KW"/>
</dbReference>
<name>A0A0C1U6X7_9BACT</name>
<accession>A0A0C1U6X7</accession>
<dbReference type="Pfam" id="PF00072">
    <property type="entry name" value="Response_reg"/>
    <property type="match status" value="1"/>
</dbReference>
<keyword evidence="5" id="KW-1185">Reference proteome</keyword>
<dbReference type="AlphaFoldDB" id="A0A0C1U6X7"/>
<dbReference type="RefSeq" id="WP_039646922.1">
    <property type="nucleotide sequence ID" value="NZ_JXBL01000001.1"/>
</dbReference>
<protein>
    <submittedName>
        <fullName evidence="4">Histidine kinase</fullName>
    </submittedName>
</protein>
<dbReference type="InterPro" id="IPR050595">
    <property type="entry name" value="Bact_response_regulator"/>
</dbReference>
<dbReference type="SUPFAM" id="SSF52172">
    <property type="entry name" value="CheY-like"/>
    <property type="match status" value="1"/>
</dbReference>
<keyword evidence="1 2" id="KW-0597">Phosphoprotein</keyword>
<dbReference type="SMART" id="SM00448">
    <property type="entry name" value="REC"/>
    <property type="match status" value="1"/>
</dbReference>
<evidence type="ECO:0000256" key="1">
    <source>
        <dbReference type="ARBA" id="ARBA00022553"/>
    </source>
</evidence>
<dbReference type="InterPro" id="IPR011006">
    <property type="entry name" value="CheY-like_superfamily"/>
</dbReference>
<evidence type="ECO:0000313" key="4">
    <source>
        <dbReference type="EMBL" id="KIE43445.1"/>
    </source>
</evidence>
<dbReference type="CDD" id="cd17536">
    <property type="entry name" value="REC_YesN-like"/>
    <property type="match status" value="1"/>
</dbReference>
<feature type="modified residue" description="4-aspartylphosphate" evidence="2">
    <location>
        <position position="59"/>
    </location>
</feature>
<dbReference type="PANTHER" id="PTHR44591:SF3">
    <property type="entry name" value="RESPONSE REGULATORY DOMAIN-CONTAINING PROTEIN"/>
    <property type="match status" value="1"/>
</dbReference>
<dbReference type="GO" id="GO:0006260">
    <property type="term" value="P:DNA replication"/>
    <property type="evidence" value="ECO:0007669"/>
    <property type="project" value="InterPro"/>
</dbReference>
<proteinExistence type="predicted"/>
<dbReference type="InterPro" id="IPR001789">
    <property type="entry name" value="Sig_transdc_resp-reg_receiver"/>
</dbReference>
<dbReference type="Gene3D" id="3.40.50.2300">
    <property type="match status" value="1"/>
</dbReference>
<dbReference type="PROSITE" id="PS50110">
    <property type="entry name" value="RESPONSE_REGULATORY"/>
    <property type="match status" value="1"/>
</dbReference>
<evidence type="ECO:0000256" key="2">
    <source>
        <dbReference type="PROSITE-ProRule" id="PRU00169"/>
    </source>
</evidence>
<reference evidence="4 5" key="1">
    <citation type="submission" date="2015-01" db="EMBL/GenBank/DDBJ databases">
        <title>Genome sequence of the anaerobic bacterium Geobacter soli GSS01, a dissimilatory Fe(III) reducer from soil.</title>
        <authorList>
            <person name="Yang G."/>
            <person name="Zhou S."/>
        </authorList>
    </citation>
    <scope>NUCLEOTIDE SEQUENCE [LARGE SCALE GENOMIC DNA]</scope>
    <source>
        <strain evidence="4 5">GSS01</strain>
    </source>
</reference>
<dbReference type="Proteomes" id="UP000031433">
    <property type="component" value="Unassembled WGS sequence"/>
</dbReference>
<evidence type="ECO:0000259" key="3">
    <source>
        <dbReference type="PROSITE" id="PS50110"/>
    </source>
</evidence>
<dbReference type="EMBL" id="JXBL01000001">
    <property type="protein sequence ID" value="KIE43445.1"/>
    <property type="molecule type" value="Genomic_DNA"/>
</dbReference>
<organism evidence="4 5">
    <name type="scientific">Geobacter soli</name>
    <dbReference type="NCBI Taxonomy" id="1510391"/>
    <lineage>
        <taxon>Bacteria</taxon>
        <taxon>Pseudomonadati</taxon>
        <taxon>Thermodesulfobacteriota</taxon>
        <taxon>Desulfuromonadia</taxon>
        <taxon>Geobacterales</taxon>
        <taxon>Geobacteraceae</taxon>
        <taxon>Geobacter</taxon>
    </lineage>
</organism>
<dbReference type="GO" id="GO:0006276">
    <property type="term" value="P:plasmid maintenance"/>
    <property type="evidence" value="ECO:0007669"/>
    <property type="project" value="InterPro"/>
</dbReference>
<dbReference type="PANTHER" id="PTHR44591">
    <property type="entry name" value="STRESS RESPONSE REGULATOR PROTEIN 1"/>
    <property type="match status" value="1"/>
</dbReference>
<evidence type="ECO:0000313" key="5">
    <source>
        <dbReference type="Proteomes" id="UP000031433"/>
    </source>
</evidence>